<accession>A0A6J6RBL8</accession>
<dbReference type="SUPFAM" id="SSF47162">
    <property type="entry name" value="Apolipoprotein"/>
    <property type="match status" value="1"/>
</dbReference>
<dbReference type="EMBL" id="CAFBLJ010000037">
    <property type="protein sequence ID" value="CAB4868502.1"/>
    <property type="molecule type" value="Genomic_DNA"/>
</dbReference>
<feature type="transmembrane region" description="Helical" evidence="2">
    <location>
        <begin position="151"/>
        <end position="172"/>
    </location>
</feature>
<keyword evidence="2" id="KW-1133">Transmembrane helix</keyword>
<evidence type="ECO:0000256" key="1">
    <source>
        <dbReference type="SAM" id="Coils"/>
    </source>
</evidence>
<organism evidence="3">
    <name type="scientific">freshwater metagenome</name>
    <dbReference type="NCBI Taxonomy" id="449393"/>
    <lineage>
        <taxon>unclassified sequences</taxon>
        <taxon>metagenomes</taxon>
        <taxon>ecological metagenomes</taxon>
    </lineage>
</organism>
<feature type="coiled-coil region" evidence="1">
    <location>
        <begin position="122"/>
        <end position="149"/>
    </location>
</feature>
<dbReference type="EMBL" id="CAEZYH010000036">
    <property type="protein sequence ID" value="CAB4720439.1"/>
    <property type="molecule type" value="Genomic_DNA"/>
</dbReference>
<evidence type="ECO:0000256" key="2">
    <source>
        <dbReference type="SAM" id="Phobius"/>
    </source>
</evidence>
<dbReference type="Gene3D" id="1.20.5.170">
    <property type="match status" value="2"/>
</dbReference>
<evidence type="ECO:0000313" key="3">
    <source>
        <dbReference type="EMBL" id="CAB4720439.1"/>
    </source>
</evidence>
<sequence>MAIDESKRQDLYLAATEKFGRKEADTLMTLLPTSVWEDVATKTDLELHSALLKIQFNEVHNDLRNEISGVRTELKSDIASLRGEIASLRAELKGDIASLRGELKGDIADLRAELKGDIASLRGELKSDIADVRLEIAELRIEMHQMFRKNYVVMISAIFAINSLFFTATKYWG</sequence>
<protein>
    <submittedName>
        <fullName evidence="3">Unannotated protein</fullName>
    </submittedName>
</protein>
<evidence type="ECO:0000313" key="4">
    <source>
        <dbReference type="EMBL" id="CAB4868502.1"/>
    </source>
</evidence>
<proteinExistence type="predicted"/>
<keyword evidence="1" id="KW-0175">Coiled coil</keyword>
<dbReference type="AlphaFoldDB" id="A0A6J6RBL8"/>
<gene>
    <name evidence="3" type="ORF">UFOPK2658_00985</name>
    <name evidence="4" type="ORF">UFOPK3304_00864</name>
</gene>
<reference evidence="3" key="1">
    <citation type="submission" date="2020-05" db="EMBL/GenBank/DDBJ databases">
        <authorList>
            <person name="Chiriac C."/>
            <person name="Salcher M."/>
            <person name="Ghai R."/>
            <person name="Kavagutti S V."/>
        </authorList>
    </citation>
    <scope>NUCLEOTIDE SEQUENCE</scope>
</reference>
<name>A0A6J6RBL8_9ZZZZ</name>
<keyword evidence="2" id="KW-0472">Membrane</keyword>
<keyword evidence="2" id="KW-0812">Transmembrane</keyword>